<evidence type="ECO:0000313" key="1">
    <source>
        <dbReference type="EMBL" id="CAG5071722.1"/>
    </source>
</evidence>
<dbReference type="EMBL" id="CAJRAU010000005">
    <property type="protein sequence ID" value="CAG5071722.1"/>
    <property type="molecule type" value="Genomic_DNA"/>
</dbReference>
<name>A0ABM8UTS0_9BACT</name>
<gene>
    <name evidence="1" type="ORF">DYBT9623_03713</name>
</gene>
<organism evidence="1 2">
    <name type="scientific">Dyadobacter linearis</name>
    <dbReference type="NCBI Taxonomy" id="2823330"/>
    <lineage>
        <taxon>Bacteria</taxon>
        <taxon>Pseudomonadati</taxon>
        <taxon>Bacteroidota</taxon>
        <taxon>Cytophagia</taxon>
        <taxon>Cytophagales</taxon>
        <taxon>Spirosomataceae</taxon>
        <taxon>Dyadobacter</taxon>
    </lineage>
</organism>
<keyword evidence="2" id="KW-1185">Reference proteome</keyword>
<reference evidence="1 2" key="1">
    <citation type="submission" date="2021-04" db="EMBL/GenBank/DDBJ databases">
        <authorList>
            <person name="Rodrigo-Torres L."/>
            <person name="Arahal R. D."/>
            <person name="Lucena T."/>
        </authorList>
    </citation>
    <scope>NUCLEOTIDE SEQUENCE [LARGE SCALE GENOMIC DNA]</scope>
    <source>
        <strain evidence="1 2">CECT 9623</strain>
    </source>
</reference>
<accession>A0ABM8UTS0</accession>
<sequence>MLKPIPMRQLYSTFLAIFLTVTLYGQPASNQYSTNGISGKKSYDRKAKHPVFVNLRGGMTQFFGELNEQDMQTVVGVSLGKCLKKEFAIQIDYNAGKVGGQKSRFFNSYFINEFNTIELLAKWDLTEQFNRLEPGPLHLTVYGGFGQIYFSANAFDLDNNEIVRFTNSKLSARNPLFLRWGPASGPRGIKKTREGILPVGTTLEFSLLPAMKLSIDYRFYFVRTDKMDATSGQRLLNPEEAESYSNTPNDKFSFLSFTLNCKFGKPK</sequence>
<protein>
    <recommendedName>
        <fullName evidence="3">Outer membrane protein beta-barrel domain-containing protein</fullName>
    </recommendedName>
</protein>
<comment type="caution">
    <text evidence="1">The sequence shown here is derived from an EMBL/GenBank/DDBJ whole genome shotgun (WGS) entry which is preliminary data.</text>
</comment>
<evidence type="ECO:0000313" key="2">
    <source>
        <dbReference type="Proteomes" id="UP000679725"/>
    </source>
</evidence>
<dbReference type="Proteomes" id="UP000679725">
    <property type="component" value="Unassembled WGS sequence"/>
</dbReference>
<evidence type="ECO:0008006" key="3">
    <source>
        <dbReference type="Google" id="ProtNLM"/>
    </source>
</evidence>
<proteinExistence type="predicted"/>